<dbReference type="Pfam" id="PF08223">
    <property type="entry name" value="PaaX_C"/>
    <property type="match status" value="1"/>
</dbReference>
<dbReference type="PANTHER" id="PTHR30319">
    <property type="entry name" value="PHENYLACETIC ACID REGULATOR-RELATED TRANSCRIPTIONAL REPRESSOR"/>
    <property type="match status" value="1"/>
</dbReference>
<keyword evidence="5" id="KW-1185">Reference proteome</keyword>
<accession>A0A934V3F7</accession>
<dbReference type="Pfam" id="PF20803">
    <property type="entry name" value="PaaX_M"/>
    <property type="match status" value="1"/>
</dbReference>
<organism evidence="4 5">
    <name type="scientific">Prauserella cavernicola</name>
    <dbReference type="NCBI Taxonomy" id="2800127"/>
    <lineage>
        <taxon>Bacteria</taxon>
        <taxon>Bacillati</taxon>
        <taxon>Actinomycetota</taxon>
        <taxon>Actinomycetes</taxon>
        <taxon>Pseudonocardiales</taxon>
        <taxon>Pseudonocardiaceae</taxon>
        <taxon>Prauserella</taxon>
    </lineage>
</organism>
<evidence type="ECO:0000313" key="5">
    <source>
        <dbReference type="Proteomes" id="UP000635245"/>
    </source>
</evidence>
<evidence type="ECO:0000259" key="2">
    <source>
        <dbReference type="Pfam" id="PF08223"/>
    </source>
</evidence>
<comment type="caution">
    <text evidence="4">The sequence shown here is derived from an EMBL/GenBank/DDBJ whole genome shotgun (WGS) entry which is preliminary data.</text>
</comment>
<reference evidence="4" key="1">
    <citation type="submission" date="2020-12" db="EMBL/GenBank/DDBJ databases">
        <title>Prauserella sp. ASG 168, a novel actinomycete isolated from cave rock.</title>
        <authorList>
            <person name="Suriyachadkun C."/>
        </authorList>
    </citation>
    <scope>NUCLEOTIDE SEQUENCE</scope>
    <source>
        <strain evidence="4">ASG 168</strain>
    </source>
</reference>
<dbReference type="Proteomes" id="UP000635245">
    <property type="component" value="Unassembled WGS sequence"/>
</dbReference>
<evidence type="ECO:0000313" key="4">
    <source>
        <dbReference type="EMBL" id="MBK1783624.1"/>
    </source>
</evidence>
<feature type="domain" description="Transcriptional repressor PaaX-like N-terminal" evidence="1">
    <location>
        <begin position="10"/>
        <end position="77"/>
    </location>
</feature>
<evidence type="ECO:0000259" key="3">
    <source>
        <dbReference type="Pfam" id="PF20803"/>
    </source>
</evidence>
<dbReference type="Gene3D" id="1.10.10.10">
    <property type="entry name" value="Winged helix-like DNA-binding domain superfamily/Winged helix DNA-binding domain"/>
    <property type="match status" value="1"/>
</dbReference>
<proteinExistence type="predicted"/>
<dbReference type="RefSeq" id="WP_200315079.1">
    <property type="nucleotide sequence ID" value="NZ_JAENJH010000001.1"/>
</dbReference>
<dbReference type="AlphaFoldDB" id="A0A934V3F7"/>
<dbReference type="InterPro" id="IPR036388">
    <property type="entry name" value="WH-like_DNA-bd_sf"/>
</dbReference>
<dbReference type="PANTHER" id="PTHR30319:SF1">
    <property type="entry name" value="TRANSCRIPTIONAL REPRESSOR PAAX"/>
    <property type="match status" value="1"/>
</dbReference>
<dbReference type="InterPro" id="IPR011965">
    <property type="entry name" value="PaaX_trns_reg"/>
</dbReference>
<dbReference type="PIRSF" id="PIRSF020623">
    <property type="entry name" value="PaaX"/>
    <property type="match status" value="1"/>
</dbReference>
<dbReference type="InterPro" id="IPR013225">
    <property type="entry name" value="PaaX_C"/>
</dbReference>
<dbReference type="EMBL" id="JAENJH010000001">
    <property type="protein sequence ID" value="MBK1783624.1"/>
    <property type="molecule type" value="Genomic_DNA"/>
</dbReference>
<dbReference type="Gene3D" id="3.30.70.2650">
    <property type="match status" value="1"/>
</dbReference>
<name>A0A934V3F7_9PSEU</name>
<gene>
    <name evidence="4" type="ORF">JHE00_04735</name>
</gene>
<feature type="domain" description="Transcriptional repressor PaaX-like C-terminal" evidence="2">
    <location>
        <begin position="180"/>
        <end position="263"/>
    </location>
</feature>
<dbReference type="InterPro" id="IPR048846">
    <property type="entry name" value="PaaX-like_central"/>
</dbReference>
<feature type="domain" description="Transcriptional repressor PaaX-like central Cas2-like" evidence="3">
    <location>
        <begin position="96"/>
        <end position="168"/>
    </location>
</feature>
<dbReference type="GO" id="GO:0006351">
    <property type="term" value="P:DNA-templated transcription"/>
    <property type="evidence" value="ECO:0007669"/>
    <property type="project" value="InterPro"/>
</dbReference>
<evidence type="ECO:0000259" key="1">
    <source>
        <dbReference type="Pfam" id="PF07848"/>
    </source>
</evidence>
<dbReference type="Gene3D" id="1.20.58.1460">
    <property type="match status" value="1"/>
</dbReference>
<protein>
    <submittedName>
        <fullName evidence="4">PaaX family transcriptional regulator</fullName>
    </submittedName>
</protein>
<dbReference type="Pfam" id="PF07848">
    <property type="entry name" value="PaaX"/>
    <property type="match status" value="1"/>
</dbReference>
<sequence length="304" mass="33204">MPEHSSTPSQSLLRTLFGDYWMADGTPAPAGAVADMLGDHGVSVVAARAALRRSAQSGLLTAGKVGRSTRYGLTGEGRAALGGVWRRLVDFGAVAQEWDGRWTCVAFSVPEQQRDQRHRLRRRLRWLGFAPLYDGVWVCPGAVDEQVRALIAELGIAAATVLVGAESGSGTDFGRVLDAWDLDAVRDECERFVEHAAAIRGRVAAGLVAPAEALAVRTRLMVRWIDLVNDVPDLPSELLPADWPAWEARRLWAGAYDDLRTPAVYRVRQIVGEHAPELVGAVGDRTVAPRRRPEPTRTRLSFVE</sequence>
<dbReference type="InterPro" id="IPR012906">
    <property type="entry name" value="PaaX-like_N"/>
</dbReference>